<dbReference type="PANTHER" id="PTHR47178">
    <property type="entry name" value="MONOOXYGENASE, FAD-BINDING"/>
    <property type="match status" value="1"/>
</dbReference>
<dbReference type="Gene3D" id="3.50.50.60">
    <property type="entry name" value="FAD/NAD(P)-binding domain"/>
    <property type="match status" value="1"/>
</dbReference>
<evidence type="ECO:0000313" key="6">
    <source>
        <dbReference type="EMBL" id="QUF05078.1"/>
    </source>
</evidence>
<dbReference type="Proteomes" id="UP000677152">
    <property type="component" value="Chromosome"/>
</dbReference>
<dbReference type="InterPro" id="IPR002938">
    <property type="entry name" value="FAD-bd"/>
</dbReference>
<organism evidence="6 7">
    <name type="scientific">Actinosynnema pretiosum subsp. pretiosum</name>
    <dbReference type="NCBI Taxonomy" id="103721"/>
    <lineage>
        <taxon>Bacteria</taxon>
        <taxon>Bacillati</taxon>
        <taxon>Actinomycetota</taxon>
        <taxon>Actinomycetes</taxon>
        <taxon>Pseudonocardiales</taxon>
        <taxon>Pseudonocardiaceae</taxon>
        <taxon>Actinosynnema</taxon>
    </lineage>
</organism>
<accession>A0AA45L8M0</accession>
<dbReference type="PANTHER" id="PTHR47178:SF6">
    <property type="entry name" value="FAD-BINDING DOMAIN-CONTAINING PROTEIN"/>
    <property type="match status" value="1"/>
</dbReference>
<dbReference type="SUPFAM" id="SSF51905">
    <property type="entry name" value="FAD/NAD(P)-binding domain"/>
    <property type="match status" value="1"/>
</dbReference>
<evidence type="ECO:0000313" key="7">
    <source>
        <dbReference type="Proteomes" id="UP000677152"/>
    </source>
</evidence>
<sequence>MTTTPATVTPDQPEPEGETTMRIVVAGGGIGGLALGAGLRRSGHQVAVHDRDTDIANTGGYHITLDGRALDALEHLVPRHTLRRLLASGSALRLREPDAYRDRRGRLLGRGPDLTGNPSVDVDRVTLRVLLADAVGPDLHLGRHVTGVDHDPDGNPRLLFADGATESADLVVGADGAHSTIARRLAGGPTNHPTGITGFSGRTLRADLTPAGQRRLGPRSEMSIGPRGAALYLGFLDPVGNAALDAPELRAATTTGPTYIWGAMFPDTPATTALRALRGADLRDALLDRYRHHGWAEHTLEVIARADPDSVAAFRFNAAPTRAADLAPWPPGRVTALGDAVHATPPTAGMGAGAAIRDAADLITHLNRDTPLLEAIAAFEAGMRLRGAEALTAAMRVIRLIQATTTPLGAAATHLATPLLATATRLRR</sequence>
<reference evidence="6" key="1">
    <citation type="submission" date="2021-04" db="EMBL/GenBank/DDBJ databases">
        <title>Genomic sequence of Actinosynnema pretiosum subsp. pretiosum ATCC 31280 (C-14919).</title>
        <authorList>
            <person name="Bai L."/>
            <person name="Wang X."/>
            <person name="Xiao Y."/>
        </authorList>
    </citation>
    <scope>NUCLEOTIDE SEQUENCE</scope>
    <source>
        <strain evidence="6">ATCC 31280</strain>
    </source>
</reference>
<feature type="domain" description="FAD-binding" evidence="5">
    <location>
        <begin position="22"/>
        <end position="185"/>
    </location>
</feature>
<evidence type="ECO:0000259" key="5">
    <source>
        <dbReference type="Pfam" id="PF01494"/>
    </source>
</evidence>
<evidence type="ECO:0000256" key="1">
    <source>
        <dbReference type="ARBA" id="ARBA00022630"/>
    </source>
</evidence>
<gene>
    <name evidence="6" type="ORF">KCV87_02865</name>
</gene>
<protein>
    <submittedName>
        <fullName evidence="6">FAD-dependent monooxygenase</fullName>
    </submittedName>
</protein>
<dbReference type="Pfam" id="PF01494">
    <property type="entry name" value="FAD_binding_3"/>
    <property type="match status" value="2"/>
</dbReference>
<dbReference type="GO" id="GO:0004497">
    <property type="term" value="F:monooxygenase activity"/>
    <property type="evidence" value="ECO:0007669"/>
    <property type="project" value="UniProtKB-KW"/>
</dbReference>
<dbReference type="PRINTS" id="PR00420">
    <property type="entry name" value="RNGMNOXGNASE"/>
</dbReference>
<keyword evidence="2" id="KW-0274">FAD</keyword>
<dbReference type="EMBL" id="CP073249">
    <property type="protein sequence ID" value="QUF05078.1"/>
    <property type="molecule type" value="Genomic_DNA"/>
</dbReference>
<evidence type="ECO:0000256" key="2">
    <source>
        <dbReference type="ARBA" id="ARBA00022827"/>
    </source>
</evidence>
<keyword evidence="4 6" id="KW-0503">Monooxygenase</keyword>
<dbReference type="InterPro" id="IPR036188">
    <property type="entry name" value="FAD/NAD-bd_sf"/>
</dbReference>
<name>A0AA45L8M0_9PSEU</name>
<evidence type="ECO:0000256" key="3">
    <source>
        <dbReference type="ARBA" id="ARBA00023002"/>
    </source>
</evidence>
<keyword evidence="3" id="KW-0560">Oxidoreductase</keyword>
<feature type="domain" description="FAD-binding" evidence="5">
    <location>
        <begin position="311"/>
        <end position="366"/>
    </location>
</feature>
<keyword evidence="1" id="KW-0285">Flavoprotein</keyword>
<evidence type="ECO:0000256" key="4">
    <source>
        <dbReference type="ARBA" id="ARBA00023033"/>
    </source>
</evidence>
<dbReference type="AlphaFoldDB" id="A0AA45L8M0"/>
<proteinExistence type="predicted"/>
<dbReference type="GO" id="GO:0071949">
    <property type="term" value="F:FAD binding"/>
    <property type="evidence" value="ECO:0007669"/>
    <property type="project" value="InterPro"/>
</dbReference>